<keyword evidence="8" id="KW-1185">Reference proteome</keyword>
<comment type="caution">
    <text evidence="7">The sequence shown here is derived from an EMBL/GenBank/DDBJ whole genome shotgun (WGS) entry which is preliminary data.</text>
</comment>
<dbReference type="CDD" id="cd07023">
    <property type="entry name" value="S49_Sppa_N_C"/>
    <property type="match status" value="1"/>
</dbReference>
<evidence type="ECO:0000256" key="2">
    <source>
        <dbReference type="ARBA" id="ARBA00022670"/>
    </source>
</evidence>
<keyword evidence="4" id="KW-0720">Serine protease</keyword>
<gene>
    <name evidence="7" type="ORF">DEM34_09155</name>
</gene>
<dbReference type="SUPFAM" id="SSF52096">
    <property type="entry name" value="ClpP/crotonase"/>
    <property type="match status" value="1"/>
</dbReference>
<keyword evidence="2" id="KW-0645">Protease</keyword>
<evidence type="ECO:0000256" key="4">
    <source>
        <dbReference type="ARBA" id="ARBA00022825"/>
    </source>
</evidence>
<protein>
    <submittedName>
        <fullName evidence="7">S49 family peptidase</fullName>
    </submittedName>
</protein>
<dbReference type="Gene3D" id="6.20.330.10">
    <property type="match status" value="1"/>
</dbReference>
<dbReference type="Proteomes" id="UP000245474">
    <property type="component" value="Unassembled WGS sequence"/>
</dbReference>
<accession>A0A2U2N2N0</accession>
<dbReference type="InterPro" id="IPR029045">
    <property type="entry name" value="ClpP/crotonase-like_dom_sf"/>
</dbReference>
<proteinExistence type="inferred from homology"/>
<dbReference type="PANTHER" id="PTHR42987">
    <property type="entry name" value="PEPTIDASE S49"/>
    <property type="match status" value="1"/>
</dbReference>
<evidence type="ECO:0000256" key="3">
    <source>
        <dbReference type="ARBA" id="ARBA00022801"/>
    </source>
</evidence>
<dbReference type="EMBL" id="QFFI01000012">
    <property type="protein sequence ID" value="PWG63234.1"/>
    <property type="molecule type" value="Genomic_DNA"/>
</dbReference>
<keyword evidence="5" id="KW-1133">Transmembrane helix</keyword>
<dbReference type="InterPro" id="IPR002142">
    <property type="entry name" value="Peptidase_S49"/>
</dbReference>
<dbReference type="OrthoDB" id="9764363at2"/>
<dbReference type="InterPro" id="IPR047272">
    <property type="entry name" value="S49_SppA_C"/>
</dbReference>
<name>A0A2U2N2N0_9GAMM</name>
<dbReference type="Gene3D" id="3.90.226.10">
    <property type="entry name" value="2-enoyl-CoA Hydratase, Chain A, domain 1"/>
    <property type="match status" value="1"/>
</dbReference>
<evidence type="ECO:0000313" key="8">
    <source>
        <dbReference type="Proteomes" id="UP000245474"/>
    </source>
</evidence>
<feature type="domain" description="Peptidase S49" evidence="6">
    <location>
        <begin position="131"/>
        <end position="273"/>
    </location>
</feature>
<keyword evidence="3" id="KW-0378">Hydrolase</keyword>
<keyword evidence="5" id="KW-0472">Membrane</keyword>
<keyword evidence="5" id="KW-0812">Transmembrane</keyword>
<organism evidence="7 8">
    <name type="scientific">Sediminicurvatus halobius</name>
    <dbReference type="NCBI Taxonomy" id="2182432"/>
    <lineage>
        <taxon>Bacteria</taxon>
        <taxon>Pseudomonadati</taxon>
        <taxon>Pseudomonadota</taxon>
        <taxon>Gammaproteobacteria</taxon>
        <taxon>Chromatiales</taxon>
        <taxon>Ectothiorhodospiraceae</taxon>
        <taxon>Sediminicurvatus</taxon>
    </lineage>
</organism>
<feature type="transmembrane region" description="Helical" evidence="5">
    <location>
        <begin position="31"/>
        <end position="50"/>
    </location>
</feature>
<dbReference type="Pfam" id="PF01343">
    <property type="entry name" value="Peptidase_S49"/>
    <property type="match status" value="1"/>
</dbReference>
<evidence type="ECO:0000256" key="5">
    <source>
        <dbReference type="SAM" id="Phobius"/>
    </source>
</evidence>
<dbReference type="PANTHER" id="PTHR42987:SF8">
    <property type="entry name" value="PROTEINASE"/>
    <property type="match status" value="1"/>
</dbReference>
<dbReference type="GO" id="GO:0008236">
    <property type="term" value="F:serine-type peptidase activity"/>
    <property type="evidence" value="ECO:0007669"/>
    <property type="project" value="UniProtKB-KW"/>
</dbReference>
<evidence type="ECO:0000256" key="1">
    <source>
        <dbReference type="ARBA" id="ARBA00008683"/>
    </source>
</evidence>
<dbReference type="AlphaFoldDB" id="A0A2U2N2N0"/>
<evidence type="ECO:0000313" key="7">
    <source>
        <dbReference type="EMBL" id="PWG63234.1"/>
    </source>
</evidence>
<reference evidence="7 8" key="1">
    <citation type="submission" date="2018-05" db="EMBL/GenBank/DDBJ databases">
        <title>Spiribacter halobius sp. nov., a moderately halophilic bacterium isolated from marine solar saltern.</title>
        <authorList>
            <person name="Zheng W.-S."/>
            <person name="Lu D.-C."/>
            <person name="Du Z.-J."/>
        </authorList>
    </citation>
    <scope>NUCLEOTIDE SEQUENCE [LARGE SCALE GENOMIC DNA]</scope>
    <source>
        <strain evidence="7 8">E85</strain>
    </source>
</reference>
<dbReference type="RefSeq" id="WP_109678477.1">
    <property type="nucleotide sequence ID" value="NZ_CP086615.1"/>
</dbReference>
<evidence type="ECO:0000259" key="6">
    <source>
        <dbReference type="Pfam" id="PF01343"/>
    </source>
</evidence>
<sequence>MNEDEHWERQTLRDIALEGVKERRRARRWGLVFKALILIYLFTLLFYSPVLDWLAGDDDGPGRHTAAVDVTGPIMTDSPASAETVIRSLERAFEAPEVAGVILRINSPGGSPVQSGRINDALKRLRESHPDIPVHAVAGDLMTSGAYYIAAGADRIFADKASLVGSIGVIMGGFGFTESLDKLGVERRLYTAGDNKAFLDPFSAEDEDQVAHAQEMLGEIHQQFIDVVRAGRGERLNREREEEIFSGLIWTGERGLALGLVDDLAGPQDVAREVIGAEEIIDYTVQPGLFERITDRLGIALGRELASRLGLGTPQLR</sequence>
<dbReference type="GO" id="GO:0006508">
    <property type="term" value="P:proteolysis"/>
    <property type="evidence" value="ECO:0007669"/>
    <property type="project" value="UniProtKB-KW"/>
</dbReference>
<comment type="similarity">
    <text evidence="1">Belongs to the peptidase S49 family.</text>
</comment>